<keyword evidence="7" id="KW-0963">Cytoplasm</keyword>
<keyword evidence="4 7" id="KW-0067">ATP-binding</keyword>
<comment type="function">
    <text evidence="7">Catalyzes the attachment of glutamate to tRNA(Glu) in a two-step reaction: glutamate is first activated by ATP to form Glu-AMP and then transferred to the acceptor end of tRNA(Glu).</text>
</comment>
<comment type="catalytic activity">
    <reaction evidence="7">
        <text>tRNA(Glu) + L-glutamate + ATP = L-glutamyl-tRNA(Glu) + AMP + diphosphate</text>
        <dbReference type="Rhea" id="RHEA:23540"/>
        <dbReference type="Rhea" id="RHEA-COMP:9663"/>
        <dbReference type="Rhea" id="RHEA-COMP:9680"/>
        <dbReference type="ChEBI" id="CHEBI:29985"/>
        <dbReference type="ChEBI" id="CHEBI:30616"/>
        <dbReference type="ChEBI" id="CHEBI:33019"/>
        <dbReference type="ChEBI" id="CHEBI:78442"/>
        <dbReference type="ChEBI" id="CHEBI:78520"/>
        <dbReference type="ChEBI" id="CHEBI:456215"/>
        <dbReference type="EC" id="6.1.1.17"/>
    </reaction>
</comment>
<dbReference type="InterPro" id="IPR049940">
    <property type="entry name" value="GluQ/Sye"/>
</dbReference>
<evidence type="ECO:0000259" key="8">
    <source>
        <dbReference type="Pfam" id="PF00749"/>
    </source>
</evidence>
<comment type="subunit">
    <text evidence="7">Monomer.</text>
</comment>
<dbReference type="GO" id="GO:0000049">
    <property type="term" value="F:tRNA binding"/>
    <property type="evidence" value="ECO:0007669"/>
    <property type="project" value="InterPro"/>
</dbReference>
<keyword evidence="6 7" id="KW-0030">Aminoacyl-tRNA synthetase</keyword>
<comment type="subcellular location">
    <subcellularLocation>
        <location evidence="7">Cytoplasm</location>
    </subcellularLocation>
</comment>
<evidence type="ECO:0000256" key="1">
    <source>
        <dbReference type="ARBA" id="ARBA00007894"/>
    </source>
</evidence>
<evidence type="ECO:0000256" key="2">
    <source>
        <dbReference type="ARBA" id="ARBA00022598"/>
    </source>
</evidence>
<dbReference type="Gene3D" id="3.40.50.620">
    <property type="entry name" value="HUPs"/>
    <property type="match status" value="1"/>
</dbReference>
<dbReference type="GO" id="GO:0008270">
    <property type="term" value="F:zinc ion binding"/>
    <property type="evidence" value="ECO:0007669"/>
    <property type="project" value="InterPro"/>
</dbReference>
<evidence type="ECO:0000313" key="11">
    <source>
        <dbReference type="Proteomes" id="UP000183922"/>
    </source>
</evidence>
<keyword evidence="5 7" id="KW-0648">Protein biosynthesis</keyword>
<dbReference type="PRINTS" id="PR00987">
    <property type="entry name" value="TRNASYNTHGLU"/>
</dbReference>
<organism evidence="10 11">
    <name type="scientific">Candidatus Kuenenbacteria bacterium CG2_30_39_24</name>
    <dbReference type="NCBI Taxonomy" id="1805236"/>
    <lineage>
        <taxon>Bacteria</taxon>
        <taxon>Candidatus Kueneniibacteriota</taxon>
    </lineage>
</organism>
<dbReference type="PANTHER" id="PTHR43311">
    <property type="entry name" value="GLUTAMATE--TRNA LIGASE"/>
    <property type="match status" value="1"/>
</dbReference>
<feature type="short sequence motif" description="'KMSKS' region" evidence="7">
    <location>
        <begin position="245"/>
        <end position="249"/>
    </location>
</feature>
<dbReference type="NCBIfam" id="TIGR00464">
    <property type="entry name" value="gltX_bact"/>
    <property type="match status" value="1"/>
</dbReference>
<evidence type="ECO:0000256" key="4">
    <source>
        <dbReference type="ARBA" id="ARBA00022840"/>
    </source>
</evidence>
<evidence type="ECO:0000313" key="10">
    <source>
        <dbReference type="EMBL" id="OIP56484.1"/>
    </source>
</evidence>
<dbReference type="Pfam" id="PF19269">
    <property type="entry name" value="Anticodon_2"/>
    <property type="match status" value="1"/>
</dbReference>
<feature type="domain" description="Glutamyl/glutaminyl-tRNA synthetase class Ib catalytic" evidence="8">
    <location>
        <begin position="5"/>
        <end position="314"/>
    </location>
</feature>
<dbReference type="EC" id="6.1.1.17" evidence="7"/>
<dbReference type="Proteomes" id="UP000183922">
    <property type="component" value="Unassembled WGS sequence"/>
</dbReference>
<dbReference type="InterPro" id="IPR020751">
    <property type="entry name" value="aa-tRNA-synth_I_codon-bd_sub2"/>
</dbReference>
<evidence type="ECO:0000256" key="6">
    <source>
        <dbReference type="ARBA" id="ARBA00023146"/>
    </source>
</evidence>
<evidence type="ECO:0000256" key="5">
    <source>
        <dbReference type="ARBA" id="ARBA00022917"/>
    </source>
</evidence>
<comment type="caution">
    <text evidence="10">The sequence shown here is derived from an EMBL/GenBank/DDBJ whole genome shotgun (WGS) entry which is preliminary data.</text>
</comment>
<evidence type="ECO:0000256" key="7">
    <source>
        <dbReference type="HAMAP-Rule" id="MF_00022"/>
    </source>
</evidence>
<evidence type="ECO:0000256" key="3">
    <source>
        <dbReference type="ARBA" id="ARBA00022741"/>
    </source>
</evidence>
<dbReference type="HAMAP" id="MF_00022">
    <property type="entry name" value="Glu_tRNA_synth_type1"/>
    <property type="match status" value="1"/>
</dbReference>
<feature type="binding site" evidence="7">
    <location>
        <position position="248"/>
    </location>
    <ligand>
        <name>ATP</name>
        <dbReference type="ChEBI" id="CHEBI:30616"/>
    </ligand>
</feature>
<evidence type="ECO:0000259" key="9">
    <source>
        <dbReference type="Pfam" id="PF19269"/>
    </source>
</evidence>
<comment type="caution">
    <text evidence="7">Lacks conserved residue(s) required for the propagation of feature annotation.</text>
</comment>
<dbReference type="AlphaFoldDB" id="A0A1J5F8H8"/>
<feature type="short sequence motif" description="'HIGH' region" evidence="7">
    <location>
        <begin position="11"/>
        <end position="21"/>
    </location>
</feature>
<protein>
    <recommendedName>
        <fullName evidence="7">Glutamate--tRNA ligase</fullName>
        <ecNumber evidence="7">6.1.1.17</ecNumber>
    </recommendedName>
    <alternativeName>
        <fullName evidence="7">Glutamyl-tRNA synthetase</fullName>
        <shortName evidence="7">GluRS</shortName>
    </alternativeName>
</protein>
<dbReference type="GO" id="GO:0006424">
    <property type="term" value="P:glutamyl-tRNA aminoacylation"/>
    <property type="evidence" value="ECO:0007669"/>
    <property type="project" value="UniProtKB-UniRule"/>
</dbReference>
<dbReference type="SUPFAM" id="SSF48163">
    <property type="entry name" value="An anticodon-binding domain of class I aminoacyl-tRNA synthetases"/>
    <property type="match status" value="1"/>
</dbReference>
<dbReference type="GO" id="GO:0005829">
    <property type="term" value="C:cytosol"/>
    <property type="evidence" value="ECO:0007669"/>
    <property type="project" value="TreeGrafter"/>
</dbReference>
<dbReference type="SUPFAM" id="SSF52374">
    <property type="entry name" value="Nucleotidylyl transferase"/>
    <property type="match status" value="1"/>
</dbReference>
<feature type="domain" description="Aminoacyl-tRNA synthetase class I anticodon-binding" evidence="9">
    <location>
        <begin position="328"/>
        <end position="492"/>
    </location>
</feature>
<dbReference type="GO" id="GO:0005524">
    <property type="term" value="F:ATP binding"/>
    <property type="evidence" value="ECO:0007669"/>
    <property type="project" value="UniProtKB-UniRule"/>
</dbReference>
<dbReference type="InterPro" id="IPR033910">
    <property type="entry name" value="GluRS_core"/>
</dbReference>
<dbReference type="InterPro" id="IPR004527">
    <property type="entry name" value="Glu-tRNA-ligase_bac/mito"/>
</dbReference>
<dbReference type="FunFam" id="3.40.50.620:FF:000045">
    <property type="entry name" value="Glutamate--tRNA ligase, mitochondrial"/>
    <property type="match status" value="1"/>
</dbReference>
<dbReference type="InterPro" id="IPR000924">
    <property type="entry name" value="Glu/Gln-tRNA-synth"/>
</dbReference>
<dbReference type="PANTHER" id="PTHR43311:SF2">
    <property type="entry name" value="GLUTAMATE--TRNA LIGASE, MITOCHONDRIAL-RELATED"/>
    <property type="match status" value="1"/>
</dbReference>
<sequence length="496" mass="56822">MSKLIATRFAPSPTGDLHIGSLRTALFAYLFARKNKGEFLLRIEDTDQARYQEGSVAIIFEALKWVGINYDNEDNIIFQSRRTAIYQKYADELIEKGHAYYCFCSAERLVKMRAEQTAKKMAPKYDRQCLQLSAEAIQRKLAAAEAHVIRMRIPAGETVFKDLICGQVKFNHNEIDDQILIKSDGFPTYHLANVVDDHETKITHVIRAEEWLPSTPKHIILYHAFGWPVPEFAHLSLILAPDKAKLSKRHGATSVLEFKKLGYLPEALVNYIALLGWNPGTEQEIFSFKELEEEFDFSKVHQAGAVFDREKLDWLNGHYIRQKNLDELTELCLPYLNPLLPESKSASGRLDEWTPTNVGGRGGGRYDYLKSIVGLEQERLKKLSEIGERTKYFFVKPEYQPELLIWKKSDAKTIKERLEFLKDYLSQIPGENWTRETVGEALVEKIKHKGYTNGEVLWPMRVALSGLDKSPSPFEIAEVLGKKETLARIKEAVNKL</sequence>
<dbReference type="GO" id="GO:0004818">
    <property type="term" value="F:glutamate-tRNA ligase activity"/>
    <property type="evidence" value="ECO:0007669"/>
    <property type="project" value="UniProtKB-UniRule"/>
</dbReference>
<dbReference type="CDD" id="cd00808">
    <property type="entry name" value="GluRS_core"/>
    <property type="match status" value="1"/>
</dbReference>
<dbReference type="Gene3D" id="1.10.10.350">
    <property type="match status" value="1"/>
</dbReference>
<dbReference type="STRING" id="1805236.AUK13_00930"/>
<keyword evidence="3 7" id="KW-0547">Nucleotide-binding</keyword>
<gene>
    <name evidence="7" type="primary">gltX</name>
    <name evidence="10" type="ORF">AUK13_00930</name>
</gene>
<reference evidence="10 11" key="1">
    <citation type="journal article" date="2016" name="Environ. Microbiol.">
        <title>Genomic resolution of a cold subsurface aquifer community provides metabolic insights for novel microbes adapted to high CO concentrations.</title>
        <authorList>
            <person name="Probst A.J."/>
            <person name="Castelle C.J."/>
            <person name="Singh A."/>
            <person name="Brown C.T."/>
            <person name="Anantharaman K."/>
            <person name="Sharon I."/>
            <person name="Hug L.A."/>
            <person name="Burstein D."/>
            <person name="Emerson J.B."/>
            <person name="Thomas B.C."/>
            <person name="Banfield J.F."/>
        </authorList>
    </citation>
    <scope>NUCLEOTIDE SEQUENCE [LARGE SCALE GENOMIC DNA]</scope>
    <source>
        <strain evidence="10">CG2_30_39_24</strain>
    </source>
</reference>
<dbReference type="InterPro" id="IPR045462">
    <property type="entry name" value="aa-tRNA-synth_I_cd-bd"/>
</dbReference>
<keyword evidence="2 7" id="KW-0436">Ligase</keyword>
<comment type="similarity">
    <text evidence="1 7">Belongs to the class-I aminoacyl-tRNA synthetase family. Glutamate--tRNA ligase type 1 subfamily.</text>
</comment>
<dbReference type="InterPro" id="IPR020058">
    <property type="entry name" value="Glu/Gln-tRNA-synth_Ib_cat-dom"/>
</dbReference>
<name>A0A1J5F8H8_9BACT</name>
<dbReference type="InterPro" id="IPR014729">
    <property type="entry name" value="Rossmann-like_a/b/a_fold"/>
</dbReference>
<dbReference type="Pfam" id="PF00749">
    <property type="entry name" value="tRNA-synt_1c"/>
    <property type="match status" value="1"/>
</dbReference>
<proteinExistence type="inferred from homology"/>
<dbReference type="EMBL" id="MNYR01000014">
    <property type="protein sequence ID" value="OIP56484.1"/>
    <property type="molecule type" value="Genomic_DNA"/>
</dbReference>
<accession>A0A1J5F8H8</accession>
<dbReference type="InterPro" id="IPR008925">
    <property type="entry name" value="aa_tRNA-synth_I_cd-bd_sf"/>
</dbReference>